<dbReference type="RefSeq" id="WP_226288727.1">
    <property type="nucleotide sequence ID" value="NZ_JAUJSQ010000014.1"/>
</dbReference>
<protein>
    <submittedName>
        <fullName evidence="2">Mu transposase C-terminal domain-containing protein</fullName>
    </submittedName>
</protein>
<dbReference type="Pfam" id="PF09299">
    <property type="entry name" value="Mu-transpos_C"/>
    <property type="match status" value="1"/>
</dbReference>
<gene>
    <name evidence="2" type="ORF">QZM52_28195</name>
</gene>
<dbReference type="InterPro" id="IPR009004">
    <property type="entry name" value="Transposase_Mu_C"/>
</dbReference>
<reference evidence="2" key="1">
    <citation type="submission" date="2023-07" db="EMBL/GenBank/DDBJ databases">
        <title>A collection of bacterial strains from the Burkholderia cepacia Research Laboratory and Repository.</title>
        <authorList>
            <person name="Lipuma J."/>
            <person name="Spilker T."/>
            <person name="Caverly L."/>
        </authorList>
    </citation>
    <scope>NUCLEOTIDE SEQUENCE</scope>
    <source>
        <strain evidence="2">AU42020</strain>
    </source>
</reference>
<dbReference type="InterPro" id="IPR015378">
    <property type="entry name" value="Transposase-like_Mu_C"/>
</dbReference>
<keyword evidence="3" id="KW-1185">Reference proteome</keyword>
<dbReference type="SUPFAM" id="SSF50610">
    <property type="entry name" value="mu transposase, C-terminal domain"/>
    <property type="match status" value="1"/>
</dbReference>
<proteinExistence type="predicted"/>
<dbReference type="Gene3D" id="2.30.30.130">
    <property type="entry name" value="Transposase, Mu, C-terminal"/>
    <property type="match status" value="1"/>
</dbReference>
<dbReference type="InterPro" id="IPR012337">
    <property type="entry name" value="RNaseH-like_sf"/>
</dbReference>
<dbReference type="InterPro" id="IPR001584">
    <property type="entry name" value="Integrase_cat-core"/>
</dbReference>
<feature type="domain" description="Integrase catalytic" evidence="1">
    <location>
        <begin position="313"/>
        <end position="540"/>
    </location>
</feature>
<organism evidence="2 3">
    <name type="scientific">Burkholderia metallica</name>
    <dbReference type="NCBI Taxonomy" id="488729"/>
    <lineage>
        <taxon>Bacteria</taxon>
        <taxon>Pseudomonadati</taxon>
        <taxon>Pseudomonadota</taxon>
        <taxon>Betaproteobacteria</taxon>
        <taxon>Burkholderiales</taxon>
        <taxon>Burkholderiaceae</taxon>
        <taxon>Burkholderia</taxon>
        <taxon>Burkholderia cepacia complex</taxon>
    </lineage>
</organism>
<sequence length="754" mass="84388">MQTLEFKRIHVDPEPISAPEGRAKGGTVTSAENWLSVKEAAPLLGIVERAVKRACQNGKFRTKLVQGNGGQQYRIDPLSLPEAARDVWLARQVSSAVASSMPFKTEVATIGASANHVTLKQRVVADSRLLIVRAVRTLQNAIGTQRRAILALLRQRDDRLLSADLLLAMALGNARSGLRFSVELNKVGLPVATPVAGQDVAAFAAQLTQRSIERWCLTDSAGIDLAPAVATPDVSVKPWVPYFLAEMQRPQKPTLADAYRDMLAALPADITPPSYHSARRWYLQKYSALDRQRGRHQGSALNPFKFAHRRTSRGMVPMQEIHSDGWGTHFTAPHPISGKFVKLEVWHTHDVATRRVFPPSVGLSESMLVIMGSLFNAIKIGGVPAVWQTDNTGSVKNDRVELDPLTSIKARAGFEIVHNLPGNSQANGICENFNKYLDRRSRKIATYMSKDMDKLAQKRVLKITQKMTKVADIEERRKLKAQAEAAGSGIVFETYQQAVDWLTGVIAEYNDQPHSALPRITLPDGSSRRMTPNEAWAQHVSRGWQPVALDADELADTFRPHEIKPVRRGCVQLFGQRYRHAELAHFNGEDVLVAYDVDNGERVFVKTLDGRPLCVAEFYTDRAYRARSFYDIAMERRADVAIKRHETKIDEIERQRPVVTLEAQIAQQRRIESASPAIIDVEAKSVAEPFGVMRLPVEPEQKYLLWQKIDAALTGDADVPDWERTWHETYQHSNEFTAMKKRFAVHNAPIKKAL</sequence>
<dbReference type="PROSITE" id="PS50994">
    <property type="entry name" value="INTEGRASE"/>
    <property type="match status" value="1"/>
</dbReference>
<evidence type="ECO:0000313" key="2">
    <source>
        <dbReference type="EMBL" id="MDN7935158.1"/>
    </source>
</evidence>
<dbReference type="Gene3D" id="3.30.420.10">
    <property type="entry name" value="Ribonuclease H-like superfamily/Ribonuclease H"/>
    <property type="match status" value="1"/>
</dbReference>
<name>A0ABT8PJ36_9BURK</name>
<accession>A0ABT8PJ36</accession>
<evidence type="ECO:0000313" key="3">
    <source>
        <dbReference type="Proteomes" id="UP001171606"/>
    </source>
</evidence>
<comment type="caution">
    <text evidence="2">The sequence shown here is derived from an EMBL/GenBank/DDBJ whole genome shotgun (WGS) entry which is preliminary data.</text>
</comment>
<dbReference type="InterPro" id="IPR036397">
    <property type="entry name" value="RNaseH_sf"/>
</dbReference>
<dbReference type="Proteomes" id="UP001171606">
    <property type="component" value="Unassembled WGS sequence"/>
</dbReference>
<dbReference type="EMBL" id="JAUJSQ010000014">
    <property type="protein sequence ID" value="MDN7935158.1"/>
    <property type="molecule type" value="Genomic_DNA"/>
</dbReference>
<dbReference type="SUPFAM" id="SSF53098">
    <property type="entry name" value="Ribonuclease H-like"/>
    <property type="match status" value="1"/>
</dbReference>
<evidence type="ECO:0000259" key="1">
    <source>
        <dbReference type="PROSITE" id="PS50994"/>
    </source>
</evidence>